<reference evidence="2 3" key="1">
    <citation type="journal article" date="2016" name="G3 (Bethesda)">
        <title>First Draft Assembly and Annotation of the Genome of a California Endemic Oak Quercus lobata Nee (Fagaceae).</title>
        <authorList>
            <person name="Sork V.L."/>
            <person name="Fitz-Gibbon S.T."/>
            <person name="Puiu D."/>
            <person name="Crepeau M."/>
            <person name="Gugger P.F."/>
            <person name="Sherman R."/>
            <person name="Stevens K."/>
            <person name="Langley C.H."/>
            <person name="Pellegrini M."/>
            <person name="Salzberg S.L."/>
        </authorList>
    </citation>
    <scope>NUCLEOTIDE SEQUENCE [LARGE SCALE GENOMIC DNA]</scope>
    <source>
        <strain evidence="2 3">cv. SW786</strain>
    </source>
</reference>
<dbReference type="AlphaFoldDB" id="A0A7N2L672"/>
<keyword evidence="3" id="KW-1185">Reference proteome</keyword>
<name>A0A7N2L672_QUELO</name>
<dbReference type="Proteomes" id="UP000594261">
    <property type="component" value="Chromosome 3"/>
</dbReference>
<evidence type="ECO:0000256" key="1">
    <source>
        <dbReference type="ARBA" id="ARBA00022737"/>
    </source>
</evidence>
<keyword evidence="1" id="KW-0677">Repeat</keyword>
<evidence type="ECO:0000313" key="3">
    <source>
        <dbReference type="Proteomes" id="UP000594261"/>
    </source>
</evidence>
<protein>
    <recommendedName>
        <fullName evidence="4">Pentatricopeptide repeat-containing protein</fullName>
    </recommendedName>
</protein>
<evidence type="ECO:0000313" key="2">
    <source>
        <dbReference type="EnsemblPlants" id="QL03p028725:mrna"/>
    </source>
</evidence>
<dbReference type="InParanoid" id="A0A7N2L672"/>
<dbReference type="InterPro" id="IPR011990">
    <property type="entry name" value="TPR-like_helical_dom_sf"/>
</dbReference>
<reference evidence="2" key="2">
    <citation type="submission" date="2021-01" db="UniProtKB">
        <authorList>
            <consortium name="EnsemblPlants"/>
        </authorList>
    </citation>
    <scope>IDENTIFICATION</scope>
</reference>
<sequence length="79" mass="8993">MGSQHATVRTEETIVWDIKWEVKPDFRQNCTNGTTFVILINGFCIYCKIVKALQLSNAMVEKGYWLDVVTYGTMVNGLC</sequence>
<dbReference type="Gramene" id="QL03p028725:mrna">
    <property type="protein sequence ID" value="QL03p028725:mrna"/>
    <property type="gene ID" value="QL03p028725"/>
</dbReference>
<accession>A0A7N2L672</accession>
<organism evidence="2 3">
    <name type="scientific">Quercus lobata</name>
    <name type="common">Valley oak</name>
    <dbReference type="NCBI Taxonomy" id="97700"/>
    <lineage>
        <taxon>Eukaryota</taxon>
        <taxon>Viridiplantae</taxon>
        <taxon>Streptophyta</taxon>
        <taxon>Embryophyta</taxon>
        <taxon>Tracheophyta</taxon>
        <taxon>Spermatophyta</taxon>
        <taxon>Magnoliopsida</taxon>
        <taxon>eudicotyledons</taxon>
        <taxon>Gunneridae</taxon>
        <taxon>Pentapetalae</taxon>
        <taxon>rosids</taxon>
        <taxon>fabids</taxon>
        <taxon>Fagales</taxon>
        <taxon>Fagaceae</taxon>
        <taxon>Quercus</taxon>
    </lineage>
</organism>
<dbReference type="Gene3D" id="1.25.40.10">
    <property type="entry name" value="Tetratricopeptide repeat domain"/>
    <property type="match status" value="1"/>
</dbReference>
<evidence type="ECO:0008006" key="4">
    <source>
        <dbReference type="Google" id="ProtNLM"/>
    </source>
</evidence>
<dbReference type="Pfam" id="PF13041">
    <property type="entry name" value="PPR_2"/>
    <property type="match status" value="1"/>
</dbReference>
<dbReference type="EnsemblPlants" id="QL03p028725:mrna">
    <property type="protein sequence ID" value="QL03p028725:mrna"/>
    <property type="gene ID" value="QL03p028725"/>
</dbReference>
<proteinExistence type="predicted"/>
<dbReference type="NCBIfam" id="TIGR00756">
    <property type="entry name" value="PPR"/>
    <property type="match status" value="1"/>
</dbReference>
<dbReference type="InterPro" id="IPR002885">
    <property type="entry name" value="PPR_rpt"/>
</dbReference>
<dbReference type="EMBL" id="LRBV02000003">
    <property type="status" value="NOT_ANNOTATED_CDS"/>
    <property type="molecule type" value="Genomic_DNA"/>
</dbReference>